<evidence type="ECO:0000313" key="2">
    <source>
        <dbReference type="Proteomes" id="UP000076738"/>
    </source>
</evidence>
<name>A0A167M7B8_CALVF</name>
<organism evidence="1 2">
    <name type="scientific">Calocera viscosa (strain TUFC12733)</name>
    <dbReference type="NCBI Taxonomy" id="1330018"/>
    <lineage>
        <taxon>Eukaryota</taxon>
        <taxon>Fungi</taxon>
        <taxon>Dikarya</taxon>
        <taxon>Basidiomycota</taxon>
        <taxon>Agaricomycotina</taxon>
        <taxon>Dacrymycetes</taxon>
        <taxon>Dacrymycetales</taxon>
        <taxon>Dacrymycetaceae</taxon>
        <taxon>Calocera</taxon>
    </lineage>
</organism>
<dbReference type="OrthoDB" id="10552305at2759"/>
<proteinExistence type="predicted"/>
<gene>
    <name evidence="1" type="ORF">CALVIDRAFT_115808</name>
</gene>
<protein>
    <submittedName>
        <fullName evidence="1">Uncharacterized protein</fullName>
    </submittedName>
</protein>
<dbReference type="EMBL" id="KV417284">
    <property type="protein sequence ID" value="KZO96411.1"/>
    <property type="molecule type" value="Genomic_DNA"/>
</dbReference>
<accession>A0A167M7B8</accession>
<keyword evidence="2" id="KW-1185">Reference proteome</keyword>
<evidence type="ECO:0000313" key="1">
    <source>
        <dbReference type="EMBL" id="KZO96411.1"/>
    </source>
</evidence>
<sequence length="173" mass="19323">MSTASGPSNGQQSTLRDKFAQWKAGLSAKLDPMMERLVETTNKVIGIHELVQEQRDDIRDLGEKLALINGHVLSPGHLSPDSDVDEPTMKLLQELINAAADVDAFLKSLRKRRHNFDESKELTKLHKKLDSIMSQLALSHTVGTGVRVEGIVVRVDRLEREVCFLTSTFCLTF</sequence>
<dbReference type="Proteomes" id="UP000076738">
    <property type="component" value="Unassembled WGS sequence"/>
</dbReference>
<dbReference type="AlphaFoldDB" id="A0A167M7B8"/>
<reference evidence="1 2" key="1">
    <citation type="journal article" date="2016" name="Mol. Biol. Evol.">
        <title>Comparative Genomics of Early-Diverging Mushroom-Forming Fungi Provides Insights into the Origins of Lignocellulose Decay Capabilities.</title>
        <authorList>
            <person name="Nagy L.G."/>
            <person name="Riley R."/>
            <person name="Tritt A."/>
            <person name="Adam C."/>
            <person name="Daum C."/>
            <person name="Floudas D."/>
            <person name="Sun H."/>
            <person name="Yadav J.S."/>
            <person name="Pangilinan J."/>
            <person name="Larsson K.H."/>
            <person name="Matsuura K."/>
            <person name="Barry K."/>
            <person name="Labutti K."/>
            <person name="Kuo R."/>
            <person name="Ohm R.A."/>
            <person name="Bhattacharya S.S."/>
            <person name="Shirouzu T."/>
            <person name="Yoshinaga Y."/>
            <person name="Martin F.M."/>
            <person name="Grigoriev I.V."/>
            <person name="Hibbett D.S."/>
        </authorList>
    </citation>
    <scope>NUCLEOTIDE SEQUENCE [LARGE SCALE GENOMIC DNA]</scope>
    <source>
        <strain evidence="1 2">TUFC12733</strain>
    </source>
</reference>